<proteinExistence type="predicted"/>
<evidence type="ECO:0000256" key="1">
    <source>
        <dbReference type="ARBA" id="ARBA00004651"/>
    </source>
</evidence>
<evidence type="ECO:0000256" key="2">
    <source>
        <dbReference type="ARBA" id="ARBA00022475"/>
    </source>
</evidence>
<protein>
    <submittedName>
        <fullName evidence="7">Nucleoside ABC transporter membrane protein</fullName>
    </submittedName>
</protein>
<dbReference type="Proteomes" id="UP000198976">
    <property type="component" value="Chromosome I"/>
</dbReference>
<feature type="transmembrane region" description="Helical" evidence="6">
    <location>
        <begin position="189"/>
        <end position="207"/>
    </location>
</feature>
<keyword evidence="5 6" id="KW-0472">Membrane</keyword>
<keyword evidence="4 6" id="KW-1133">Transmembrane helix</keyword>
<evidence type="ECO:0000256" key="6">
    <source>
        <dbReference type="SAM" id="Phobius"/>
    </source>
</evidence>
<accession>A0ABY0V5L1</accession>
<evidence type="ECO:0000256" key="3">
    <source>
        <dbReference type="ARBA" id="ARBA00022692"/>
    </source>
</evidence>
<evidence type="ECO:0000313" key="7">
    <source>
        <dbReference type="EMBL" id="SDT87132.1"/>
    </source>
</evidence>
<feature type="transmembrane region" description="Helical" evidence="6">
    <location>
        <begin position="110"/>
        <end position="128"/>
    </location>
</feature>
<keyword evidence="2" id="KW-1003">Cell membrane</keyword>
<feature type="transmembrane region" description="Helical" evidence="6">
    <location>
        <begin position="368"/>
        <end position="390"/>
    </location>
</feature>
<reference evidence="7 8" key="1">
    <citation type="submission" date="2016-10" db="EMBL/GenBank/DDBJ databases">
        <authorList>
            <person name="Varghese N."/>
            <person name="Submissions S."/>
        </authorList>
    </citation>
    <scope>NUCLEOTIDE SEQUENCE [LARGE SCALE GENOMIC DNA]</scope>
    <source>
        <strain evidence="7 8">DSM 9169</strain>
    </source>
</reference>
<sequence length="408" mass="42518">MKEAQETPDVSDRSGAQASLIRRVMSGSWLVSVLAVVVALVVGSVLIAISNPNVQTAAGYFFARPVDTFAALWSAVGDAYEAMLRGAVFDWKASSTARMWRPITETLTNSVPLIFAGLGVAVGFRAGLFNIGAQGQVVLGAIFGSYVGFAWHLPPVIHLLAAMCGAALGGALWSGIAGILKAKTGANEVITTIMLNSIAGLLIGYVLTRPSFIGEGNTNPKSMPVLETAMYPRLLGDSFRVHFGFIAALAAALFVWWLLERSTIGFEFRATGLNPAAARTAGISVEKVTTLVMIVSGALCGLAGSAPALGTERYLTTGIAASIGFDAITVALLGKSRPLGTVLAGLLFGALKAGGAIMQTATQTPIDIVLVIQSTIVLFIAAPPLVRAIFRLPEPLPHSRIAKKEVAA</sequence>
<keyword evidence="3 6" id="KW-0812">Transmembrane</keyword>
<feature type="transmembrane region" description="Helical" evidence="6">
    <location>
        <begin position="341"/>
        <end position="362"/>
    </location>
</feature>
<feature type="transmembrane region" description="Helical" evidence="6">
    <location>
        <begin position="314"/>
        <end position="334"/>
    </location>
</feature>
<evidence type="ECO:0000313" key="8">
    <source>
        <dbReference type="Proteomes" id="UP000198976"/>
    </source>
</evidence>
<feature type="transmembrane region" description="Helical" evidence="6">
    <location>
        <begin position="239"/>
        <end position="259"/>
    </location>
</feature>
<gene>
    <name evidence="7" type="ORF">SAMN04489714_0397</name>
</gene>
<feature type="transmembrane region" description="Helical" evidence="6">
    <location>
        <begin position="288"/>
        <end position="308"/>
    </location>
</feature>
<dbReference type="InterPro" id="IPR001851">
    <property type="entry name" value="ABC_transp_permease"/>
</dbReference>
<keyword evidence="8" id="KW-1185">Reference proteome</keyword>
<comment type="subcellular location">
    <subcellularLocation>
        <location evidence="1">Cell membrane</location>
        <topology evidence="1">Multi-pass membrane protein</topology>
    </subcellularLocation>
</comment>
<name>A0ABY0V5L1_9ACTO</name>
<dbReference type="EMBL" id="LT629792">
    <property type="protein sequence ID" value="SDT87132.1"/>
    <property type="molecule type" value="Genomic_DNA"/>
</dbReference>
<feature type="transmembrane region" description="Helical" evidence="6">
    <location>
        <begin position="135"/>
        <end position="153"/>
    </location>
</feature>
<feature type="transmembrane region" description="Helical" evidence="6">
    <location>
        <begin position="159"/>
        <end position="180"/>
    </location>
</feature>
<evidence type="ECO:0000256" key="5">
    <source>
        <dbReference type="ARBA" id="ARBA00023136"/>
    </source>
</evidence>
<organism evidence="7 8">
    <name type="scientific">Schaalia radingae</name>
    <dbReference type="NCBI Taxonomy" id="131110"/>
    <lineage>
        <taxon>Bacteria</taxon>
        <taxon>Bacillati</taxon>
        <taxon>Actinomycetota</taxon>
        <taxon>Actinomycetes</taxon>
        <taxon>Actinomycetales</taxon>
        <taxon>Actinomycetaceae</taxon>
        <taxon>Schaalia</taxon>
    </lineage>
</organism>
<dbReference type="PANTHER" id="PTHR47089">
    <property type="entry name" value="ABC TRANSPORTER, PERMEASE PROTEIN"/>
    <property type="match status" value="1"/>
</dbReference>
<dbReference type="CDD" id="cd06580">
    <property type="entry name" value="TM_PBP1_transp_TpRbsC_like"/>
    <property type="match status" value="1"/>
</dbReference>
<feature type="transmembrane region" description="Helical" evidence="6">
    <location>
        <begin position="29"/>
        <end position="49"/>
    </location>
</feature>
<dbReference type="RefSeq" id="WP_257590373.1">
    <property type="nucleotide sequence ID" value="NZ_LT629792.1"/>
</dbReference>
<dbReference type="PANTHER" id="PTHR47089:SF1">
    <property type="entry name" value="GUANOSINE ABC TRANSPORTER PERMEASE PROTEIN NUPP"/>
    <property type="match status" value="1"/>
</dbReference>
<evidence type="ECO:0000256" key="4">
    <source>
        <dbReference type="ARBA" id="ARBA00022989"/>
    </source>
</evidence>
<dbReference type="Pfam" id="PF02653">
    <property type="entry name" value="BPD_transp_2"/>
    <property type="match status" value="1"/>
</dbReference>